<dbReference type="InterPro" id="IPR038937">
    <property type="entry name" value="RopGEF"/>
</dbReference>
<evidence type="ECO:0000256" key="2">
    <source>
        <dbReference type="PROSITE-ProRule" id="PRU00663"/>
    </source>
</evidence>
<keyword evidence="5" id="KW-1185">Reference proteome</keyword>
<feature type="domain" description="PRONE" evidence="3">
    <location>
        <begin position="134"/>
        <end position="507"/>
    </location>
</feature>
<dbReference type="KEGG" id="atr:18422712"/>
<keyword evidence="1 2" id="KW-0344">Guanine-nucleotide releasing factor</keyword>
<evidence type="ECO:0000259" key="3">
    <source>
        <dbReference type="PROSITE" id="PS51334"/>
    </source>
</evidence>
<reference evidence="5" key="1">
    <citation type="journal article" date="2013" name="Science">
        <title>The Amborella genome and the evolution of flowering plants.</title>
        <authorList>
            <consortium name="Amborella Genome Project"/>
        </authorList>
    </citation>
    <scope>NUCLEOTIDE SEQUENCE [LARGE SCALE GENOMIC DNA]</scope>
</reference>
<dbReference type="PANTHER" id="PTHR33101:SF2">
    <property type="entry name" value="ROP GUANINE NUCLEOTIDE EXCHANGE FACTOR 14"/>
    <property type="match status" value="1"/>
</dbReference>
<organism evidence="4 5">
    <name type="scientific">Amborella trichopoda</name>
    <dbReference type="NCBI Taxonomy" id="13333"/>
    <lineage>
        <taxon>Eukaryota</taxon>
        <taxon>Viridiplantae</taxon>
        <taxon>Streptophyta</taxon>
        <taxon>Embryophyta</taxon>
        <taxon>Tracheophyta</taxon>
        <taxon>Spermatophyta</taxon>
        <taxon>Magnoliopsida</taxon>
        <taxon>Amborellales</taxon>
        <taxon>Amborellaceae</taxon>
        <taxon>Amborella</taxon>
    </lineage>
</organism>
<evidence type="ECO:0000256" key="1">
    <source>
        <dbReference type="ARBA" id="ARBA00022658"/>
    </source>
</evidence>
<accession>W1NH54</accession>
<proteinExistence type="predicted"/>
<dbReference type="HOGENOM" id="CLU_019073_3_0_1"/>
<dbReference type="Gramene" id="ERM94791">
    <property type="protein sequence ID" value="ERM94791"/>
    <property type="gene ID" value="AMTR_s00011p00264790"/>
</dbReference>
<evidence type="ECO:0000313" key="5">
    <source>
        <dbReference type="Proteomes" id="UP000017836"/>
    </source>
</evidence>
<sequence length="566" mass="63691">MSLKILDERHNKRTSPFLDTPARGIQRSAFMKRLACCHREKGISIDFDVHEGFMTYNGLESCIRSSYGFDDESGTSRGDGFCTDSLDEDDSSCSSSKDVFGSFSSHWLLGKQEEKWSDDWESCHGLGSLNISQKPTYMTKTIDVETMKERFAKLLLGEDMSGGCRGLNTASALSNGITNLAGSTFGELWKLEPLSEERKTKWVKEMDWLLSPASYMVELVPAKQSDANGRSLEIMTPRARSDIHMTLPALRKLDSLLIETLDAMVDTEFWYAEGGSRRENRSRSAKTSMKWWLPLPRVPLSGLSPEARKKLGFRRNCISQVFKAAKAINEQVLLEMPVPPAFLDTLPKAGRTSLGEVLYRAICTEPCRPEEVVNLREMETEDGALEAANRLQTAILMWKQRITSASSEGKVGVLNSWSLVRDSEAELDKKEVYLERAKAVMYHLKRKFQRMPQTFLDMTKVQHNKDIGHSILEAYSRVLEGLAFSILSRIEDILQEDDMVKSSLKPQTNQTHDNKPIESTVTEAGHQYHRGEESLVNHLNGDHSPESNEFSGEVCGGVSLVRSPLR</sequence>
<name>W1NH54_AMBTC</name>
<dbReference type="OMA" id="HEWEYSE"/>
<dbReference type="AlphaFoldDB" id="W1NH54"/>
<dbReference type="InterPro" id="IPR005512">
    <property type="entry name" value="PRONE_dom"/>
</dbReference>
<dbReference type="Proteomes" id="UP000017836">
    <property type="component" value="Unassembled WGS sequence"/>
</dbReference>
<dbReference type="Pfam" id="PF03759">
    <property type="entry name" value="PRONE"/>
    <property type="match status" value="1"/>
</dbReference>
<gene>
    <name evidence="4" type="ORF">AMTR_s00011p00264790</name>
</gene>
<evidence type="ECO:0000313" key="4">
    <source>
        <dbReference type="EMBL" id="ERM94791.1"/>
    </source>
</evidence>
<dbReference type="Gene3D" id="1.20.58.2010">
    <property type="entry name" value="PRONE domain, subdomain 1"/>
    <property type="match status" value="2"/>
</dbReference>
<dbReference type="OrthoDB" id="1053009at2759"/>
<dbReference type="eggNOG" id="ENOG502QPJS">
    <property type="taxonomic scope" value="Eukaryota"/>
</dbReference>
<protein>
    <recommendedName>
        <fullName evidence="3">PRONE domain-containing protein</fullName>
    </recommendedName>
</protein>
<dbReference type="EMBL" id="KI397507">
    <property type="protein sequence ID" value="ERM94791.1"/>
    <property type="molecule type" value="Genomic_DNA"/>
</dbReference>
<dbReference type="FunFam" id="1.20.58.2010:FF:000003">
    <property type="entry name" value="Rop guanine nucleotide exchange factor 14"/>
    <property type="match status" value="1"/>
</dbReference>
<dbReference type="PROSITE" id="PS51334">
    <property type="entry name" value="PRONE"/>
    <property type="match status" value="1"/>
</dbReference>
<dbReference type="PANTHER" id="PTHR33101">
    <property type="entry name" value="ROP GUANINE NUCLEOTIDE EXCHANGE FACTOR 1"/>
    <property type="match status" value="1"/>
</dbReference>
<dbReference type="FunFam" id="1.20.58.2010:FF:000001">
    <property type="entry name" value="Rop guanine nucleotide exchange factor 14"/>
    <property type="match status" value="1"/>
</dbReference>
<dbReference type="GO" id="GO:0005886">
    <property type="term" value="C:plasma membrane"/>
    <property type="evidence" value="ECO:0000318"/>
    <property type="project" value="GO_Central"/>
</dbReference>
<dbReference type="GO" id="GO:0005085">
    <property type="term" value="F:guanyl-nucleotide exchange factor activity"/>
    <property type="evidence" value="ECO:0000318"/>
    <property type="project" value="GO_Central"/>
</dbReference>